<dbReference type="InterPro" id="IPR039425">
    <property type="entry name" value="RNA_pol_sigma-70-like"/>
</dbReference>
<keyword evidence="8" id="KW-1185">Reference proteome</keyword>
<evidence type="ECO:0000313" key="7">
    <source>
        <dbReference type="EMBL" id="MET4682224.1"/>
    </source>
</evidence>
<dbReference type="SUPFAM" id="SSF88659">
    <property type="entry name" value="Sigma3 and sigma4 domains of RNA polymerase sigma factors"/>
    <property type="match status" value="1"/>
</dbReference>
<evidence type="ECO:0000313" key="8">
    <source>
        <dbReference type="Proteomes" id="UP001549313"/>
    </source>
</evidence>
<dbReference type="InterPro" id="IPR013324">
    <property type="entry name" value="RNA_pol_sigma_r3/r4-like"/>
</dbReference>
<dbReference type="Proteomes" id="UP001549313">
    <property type="component" value="Unassembled WGS sequence"/>
</dbReference>
<dbReference type="PANTHER" id="PTHR43133">
    <property type="entry name" value="RNA POLYMERASE ECF-TYPE SIGMA FACTO"/>
    <property type="match status" value="1"/>
</dbReference>
<dbReference type="InterPro" id="IPR013249">
    <property type="entry name" value="RNA_pol_sigma70_r4_t2"/>
</dbReference>
<protein>
    <submittedName>
        <fullName evidence="7">RNA polymerase sigma factor (Sigma-70 family)</fullName>
    </submittedName>
</protein>
<keyword evidence="4" id="KW-0804">Transcription</keyword>
<proteinExistence type="inferred from homology"/>
<comment type="similarity">
    <text evidence="1">Belongs to the sigma-70 factor family. ECF subfamily.</text>
</comment>
<keyword evidence="2" id="KW-0805">Transcription regulation</keyword>
<dbReference type="NCBIfam" id="TIGR02937">
    <property type="entry name" value="sigma70-ECF"/>
    <property type="match status" value="1"/>
</dbReference>
<dbReference type="PANTHER" id="PTHR43133:SF63">
    <property type="entry name" value="RNA POLYMERASE SIGMA FACTOR FECI-RELATED"/>
    <property type="match status" value="1"/>
</dbReference>
<dbReference type="InterPro" id="IPR014284">
    <property type="entry name" value="RNA_pol_sigma-70_dom"/>
</dbReference>
<dbReference type="Gene3D" id="1.10.1740.10">
    <property type="match status" value="1"/>
</dbReference>
<dbReference type="RefSeq" id="WP_354087183.1">
    <property type="nucleotide sequence ID" value="NZ_JBEPTF010000001.1"/>
</dbReference>
<evidence type="ECO:0000256" key="1">
    <source>
        <dbReference type="ARBA" id="ARBA00010641"/>
    </source>
</evidence>
<dbReference type="InterPro" id="IPR036388">
    <property type="entry name" value="WH-like_DNA-bd_sf"/>
</dbReference>
<dbReference type="InterPro" id="IPR013325">
    <property type="entry name" value="RNA_pol_sigma_r2"/>
</dbReference>
<evidence type="ECO:0000259" key="5">
    <source>
        <dbReference type="Pfam" id="PF04542"/>
    </source>
</evidence>
<feature type="domain" description="RNA polymerase sigma factor 70 region 4 type 2" evidence="6">
    <location>
        <begin position="124"/>
        <end position="175"/>
    </location>
</feature>
<evidence type="ECO:0000256" key="4">
    <source>
        <dbReference type="ARBA" id="ARBA00023163"/>
    </source>
</evidence>
<dbReference type="Gene3D" id="1.10.10.10">
    <property type="entry name" value="Winged helix-like DNA-binding domain superfamily/Winged helix DNA-binding domain"/>
    <property type="match status" value="1"/>
</dbReference>
<dbReference type="Pfam" id="PF04542">
    <property type="entry name" value="Sigma70_r2"/>
    <property type="match status" value="1"/>
</dbReference>
<dbReference type="SUPFAM" id="SSF88946">
    <property type="entry name" value="Sigma2 domain of RNA polymerase sigma factors"/>
    <property type="match status" value="1"/>
</dbReference>
<organism evidence="7 8">
    <name type="scientific">Brevundimonas faecalis</name>
    <dbReference type="NCBI Taxonomy" id="947378"/>
    <lineage>
        <taxon>Bacteria</taxon>
        <taxon>Pseudomonadati</taxon>
        <taxon>Pseudomonadota</taxon>
        <taxon>Alphaproteobacteria</taxon>
        <taxon>Caulobacterales</taxon>
        <taxon>Caulobacteraceae</taxon>
        <taxon>Brevundimonas</taxon>
    </lineage>
</organism>
<feature type="domain" description="RNA polymerase sigma-70 region 2" evidence="5">
    <location>
        <begin position="27"/>
        <end position="90"/>
    </location>
</feature>
<comment type="caution">
    <text evidence="7">The sequence shown here is derived from an EMBL/GenBank/DDBJ whole genome shotgun (WGS) entry which is preliminary data.</text>
</comment>
<name>A0ABV2R6M4_9CAUL</name>
<dbReference type="InterPro" id="IPR007627">
    <property type="entry name" value="RNA_pol_sigma70_r2"/>
</dbReference>
<evidence type="ECO:0000256" key="3">
    <source>
        <dbReference type="ARBA" id="ARBA00023082"/>
    </source>
</evidence>
<keyword evidence="3" id="KW-0731">Sigma factor</keyword>
<sequence>MAAWRTGMAETLDEDGVGDDALAALSQRARPALLRYFQRRGLSAPDAEDAAQDVFLRLSRRPDVAMAAHGEAYLFETAASVAVDRHRRARARQEGRHTAYDEALHAVPDHAVDRIVEGRQELSRLVDCLRQLPERTRHVVMLARLERLTHVEIARRLGVSVSTVERRLVRGMADLTARLQEARR</sequence>
<evidence type="ECO:0000259" key="6">
    <source>
        <dbReference type="Pfam" id="PF08281"/>
    </source>
</evidence>
<dbReference type="Pfam" id="PF08281">
    <property type="entry name" value="Sigma70_r4_2"/>
    <property type="match status" value="1"/>
</dbReference>
<dbReference type="EMBL" id="JBEPTF010000001">
    <property type="protein sequence ID" value="MET4682224.1"/>
    <property type="molecule type" value="Genomic_DNA"/>
</dbReference>
<accession>A0ABV2R6M4</accession>
<reference evidence="7 8" key="1">
    <citation type="submission" date="2024-06" db="EMBL/GenBank/DDBJ databases">
        <title>Sorghum-associated microbial communities from plants grown in Nebraska, USA.</title>
        <authorList>
            <person name="Schachtman D."/>
        </authorList>
    </citation>
    <scope>NUCLEOTIDE SEQUENCE [LARGE SCALE GENOMIC DNA]</scope>
    <source>
        <strain evidence="7 8">2814</strain>
    </source>
</reference>
<evidence type="ECO:0000256" key="2">
    <source>
        <dbReference type="ARBA" id="ARBA00023015"/>
    </source>
</evidence>
<gene>
    <name evidence="7" type="ORF">ABIE19_000133</name>
</gene>
<dbReference type="CDD" id="cd06171">
    <property type="entry name" value="Sigma70_r4"/>
    <property type="match status" value="1"/>
</dbReference>